<gene>
    <name evidence="2" type="ORF">NP233_g13089</name>
</gene>
<feature type="region of interest" description="Disordered" evidence="1">
    <location>
        <begin position="503"/>
        <end position="547"/>
    </location>
</feature>
<comment type="caution">
    <text evidence="2">The sequence shown here is derived from an EMBL/GenBank/DDBJ whole genome shotgun (WGS) entry which is preliminary data.</text>
</comment>
<sequence>MARNRTRIELVPVNLFAPLDPADEIVLKEPFSDPWDFGSSPSSKHYRHNQVRKPEPDSDSECFTPPSKRTESPTTFISREVHSDELEADLLLEEALKHSDDDDASPSQVADAGLLALDGDGITDPEPYEPPAPEAVRLRTLQLMGLIPVDEDGPTANECKAWCKDHDIPYFPCYDSESENNSIRNASHKQLIKSNNVAYKKAFLKSRKVHLAQRMRAELKHRTALTVMERVQGRRTKERLQRQTKFRKLQRRAAELKKHQNADKHISIMEIDSKHYTSVDIRAEIEYPSSTLSLRDPSLDGEVRSEFDSHRPSKRIRWSRSNKVQLSFKLAGDPAAALEDIMKAPCPVICHLPECSIWTAEAALLPTTTIVSAEMSLVSPQHSSLRDEGLSAFSINERTSGIEYTIHIADDCKPLESETERPGDLWFSCRNGQVSEAHGVLQRDRRTAKMGCFPGFLWFRSYQNWVPVDRSVPTGDGAVALIEHPKQKTLILDVEHMSWRAKASVRTTKRRRTEREGSTSERRRRIDVTPKEQGGSSSLVVASSRGHAQDRVATKAFTSGPLRVHYIPINENHPLFHGKVHMIFESAFKDSYGEELNYCIGNPYNHWMVPLCIEWQAMYLFDNEIRAVGLGSPEGVFRFKVIAT</sequence>
<evidence type="ECO:0000313" key="2">
    <source>
        <dbReference type="EMBL" id="KAJ3551395.1"/>
    </source>
</evidence>
<dbReference type="EMBL" id="JANIEX010002214">
    <property type="protein sequence ID" value="KAJ3551395.1"/>
    <property type="molecule type" value="Genomic_DNA"/>
</dbReference>
<name>A0AAD5VDA8_9AGAR</name>
<accession>A0AAD5VDA8</accession>
<dbReference type="Proteomes" id="UP001213000">
    <property type="component" value="Unassembled WGS sequence"/>
</dbReference>
<keyword evidence="3" id="KW-1185">Reference proteome</keyword>
<proteinExistence type="predicted"/>
<feature type="compositionally biased region" description="Basic and acidic residues" evidence="1">
    <location>
        <begin position="513"/>
        <end position="530"/>
    </location>
</feature>
<evidence type="ECO:0000256" key="1">
    <source>
        <dbReference type="SAM" id="MobiDB-lite"/>
    </source>
</evidence>
<feature type="region of interest" description="Disordered" evidence="1">
    <location>
        <begin position="30"/>
        <end position="74"/>
    </location>
</feature>
<reference evidence="2" key="1">
    <citation type="submission" date="2022-07" db="EMBL/GenBank/DDBJ databases">
        <title>Genome Sequence of Leucocoprinus birnbaumii.</title>
        <authorList>
            <person name="Buettner E."/>
        </authorList>
    </citation>
    <scope>NUCLEOTIDE SEQUENCE</scope>
    <source>
        <strain evidence="2">VT141</strain>
    </source>
</reference>
<evidence type="ECO:0000313" key="3">
    <source>
        <dbReference type="Proteomes" id="UP001213000"/>
    </source>
</evidence>
<protein>
    <submittedName>
        <fullName evidence="2">Uncharacterized protein</fullName>
    </submittedName>
</protein>
<dbReference type="AlphaFoldDB" id="A0AAD5VDA8"/>
<organism evidence="2 3">
    <name type="scientific">Leucocoprinus birnbaumii</name>
    <dbReference type="NCBI Taxonomy" id="56174"/>
    <lineage>
        <taxon>Eukaryota</taxon>
        <taxon>Fungi</taxon>
        <taxon>Dikarya</taxon>
        <taxon>Basidiomycota</taxon>
        <taxon>Agaricomycotina</taxon>
        <taxon>Agaricomycetes</taxon>
        <taxon>Agaricomycetidae</taxon>
        <taxon>Agaricales</taxon>
        <taxon>Agaricineae</taxon>
        <taxon>Agaricaceae</taxon>
        <taxon>Leucocoprinus</taxon>
    </lineage>
</organism>